<dbReference type="InterPro" id="IPR031928">
    <property type="entry name" value="RsdA_SigD-bd"/>
</dbReference>
<evidence type="ECO:0000313" key="4">
    <source>
        <dbReference type="EMBL" id="QXQ14647.1"/>
    </source>
</evidence>
<feature type="domain" description="Anti-sigma-D factor RsdA sigma factor binding region" evidence="3">
    <location>
        <begin position="29"/>
        <end position="74"/>
    </location>
</feature>
<dbReference type="EMBL" id="CP079105">
    <property type="protein sequence ID" value="QXQ14647.1"/>
    <property type="molecule type" value="Genomic_DNA"/>
</dbReference>
<proteinExistence type="predicted"/>
<dbReference type="Pfam" id="PF16751">
    <property type="entry name" value="RsdA_SigD_bd"/>
    <property type="match status" value="1"/>
</dbReference>
<feature type="region of interest" description="Disordered" evidence="1">
    <location>
        <begin position="317"/>
        <end position="349"/>
    </location>
</feature>
<accession>A0ABX8SA00</accession>
<sequence>MARDWREVGSDWRRDEPYADHFDDGVPVDIAAVRRDDALIDAIAGDGPVATDDDDEYRLAVLLTAWRADIVTTPLPAGPDLDTVADLVEQELAAVRSRRSIGSRLWLVRPIAGAAALVALAMGGMTAISYNAEPGDPLWKVKEVVFADQADSTVAQVDTRSDLNHAEELLSTGNAPEAKMYLDRASQRVGDVGDTRNRDQLLDRWNELMNKVNTLSQSPTTPAAPAVVVPTTVDPALTIPQLPSTAVLVPTMTDTPSFPTVPGLPGVQLPPEATLPTIPSLPQFGGGTAPKVEVPQIDPPTVEVPSVSVPTMPSLPAATVPGSIPSNLTVPSVPSVPTVEIPELPAPLN</sequence>
<protein>
    <submittedName>
        <fullName evidence="4">Type IV secretion protein Rhs</fullName>
    </submittedName>
</protein>
<evidence type="ECO:0000256" key="1">
    <source>
        <dbReference type="SAM" id="MobiDB-lite"/>
    </source>
</evidence>
<name>A0ABX8SA00_9ACTN</name>
<feature type="transmembrane region" description="Helical" evidence="2">
    <location>
        <begin position="106"/>
        <end position="130"/>
    </location>
</feature>
<evidence type="ECO:0000313" key="5">
    <source>
        <dbReference type="Proteomes" id="UP000887023"/>
    </source>
</evidence>
<keyword evidence="2" id="KW-1133">Transmembrane helix</keyword>
<keyword evidence="2" id="KW-0812">Transmembrane</keyword>
<dbReference type="Proteomes" id="UP000887023">
    <property type="component" value="Chromosome"/>
</dbReference>
<reference evidence="4" key="1">
    <citation type="submission" date="2021-07" db="EMBL/GenBank/DDBJ databases">
        <title>Candidatus Kaistella beijingensis sp. nov. isolated from a municipal wastewater treatment plant is involved in sludge foaming.</title>
        <authorList>
            <person name="Song Y."/>
            <person name="Liu S.-J."/>
        </authorList>
    </citation>
    <scope>NUCLEOTIDE SEQUENCE</scope>
    <source>
        <strain evidence="4">DSM 43998</strain>
    </source>
</reference>
<feature type="compositionally biased region" description="Low complexity" evidence="1">
    <location>
        <begin position="329"/>
        <end position="339"/>
    </location>
</feature>
<keyword evidence="5" id="KW-1185">Reference proteome</keyword>
<gene>
    <name evidence="4" type="ORF">KV203_04375</name>
</gene>
<keyword evidence="2" id="KW-0472">Membrane</keyword>
<evidence type="ECO:0000259" key="3">
    <source>
        <dbReference type="Pfam" id="PF16751"/>
    </source>
</evidence>
<dbReference type="Gene3D" id="6.10.250.1300">
    <property type="match status" value="1"/>
</dbReference>
<evidence type="ECO:0000256" key="2">
    <source>
        <dbReference type="SAM" id="Phobius"/>
    </source>
</evidence>
<organism evidence="4 5">
    <name type="scientific">Skermania pinensis</name>
    <dbReference type="NCBI Taxonomy" id="39122"/>
    <lineage>
        <taxon>Bacteria</taxon>
        <taxon>Bacillati</taxon>
        <taxon>Actinomycetota</taxon>
        <taxon>Actinomycetes</taxon>
        <taxon>Mycobacteriales</taxon>
        <taxon>Gordoniaceae</taxon>
        <taxon>Skermania</taxon>
    </lineage>
</organism>
<dbReference type="RefSeq" id="WP_066468555.1">
    <property type="nucleotide sequence ID" value="NZ_CBCRUZ010000004.1"/>
</dbReference>